<reference evidence="12" key="1">
    <citation type="submission" date="2017-09" db="EMBL/GenBank/DDBJ databases">
        <title>Metaegenomics of thermophilic ammonia-oxidizing enrichment culture.</title>
        <authorList>
            <person name="Kato S."/>
            <person name="Suzuki K."/>
        </authorList>
    </citation>
    <scope>NUCLEOTIDE SEQUENCE [LARGE SCALE GENOMIC DNA]</scope>
</reference>
<dbReference type="EMBL" id="BEHT01000036">
    <property type="protein sequence ID" value="GBC99739.1"/>
    <property type="molecule type" value="Genomic_DNA"/>
</dbReference>
<evidence type="ECO:0000313" key="12">
    <source>
        <dbReference type="Proteomes" id="UP000236173"/>
    </source>
</evidence>
<evidence type="ECO:0000256" key="3">
    <source>
        <dbReference type="ARBA" id="ARBA00022448"/>
    </source>
</evidence>
<dbReference type="Proteomes" id="UP000236173">
    <property type="component" value="Unassembled WGS sequence"/>
</dbReference>
<dbReference type="PRINTS" id="PR01853">
    <property type="entry name" value="YAJCTRNLCASE"/>
</dbReference>
<evidence type="ECO:0000256" key="1">
    <source>
        <dbReference type="ARBA" id="ARBA00004162"/>
    </source>
</evidence>
<evidence type="ECO:0000313" key="11">
    <source>
        <dbReference type="EMBL" id="GBC99739.1"/>
    </source>
</evidence>
<name>A0A2H5XEX8_9BACT</name>
<keyword evidence="5 10" id="KW-0812">Transmembrane</keyword>
<comment type="similarity">
    <text evidence="2">Belongs to the YajC family.</text>
</comment>
<dbReference type="AlphaFoldDB" id="A0A2H5XEX8"/>
<keyword evidence="6" id="KW-0653">Protein transport</keyword>
<dbReference type="NCBIfam" id="TIGR00739">
    <property type="entry name" value="yajC"/>
    <property type="match status" value="1"/>
</dbReference>
<dbReference type="PANTHER" id="PTHR33909:SF1">
    <property type="entry name" value="SEC TRANSLOCON ACCESSORY COMPLEX SUBUNIT YAJC"/>
    <property type="match status" value="1"/>
</dbReference>
<evidence type="ECO:0000256" key="5">
    <source>
        <dbReference type="ARBA" id="ARBA00022692"/>
    </source>
</evidence>
<evidence type="ECO:0000256" key="2">
    <source>
        <dbReference type="ARBA" id="ARBA00006742"/>
    </source>
</evidence>
<dbReference type="GO" id="GO:0005886">
    <property type="term" value="C:plasma membrane"/>
    <property type="evidence" value="ECO:0007669"/>
    <property type="project" value="UniProtKB-SubCell"/>
</dbReference>
<evidence type="ECO:0000256" key="6">
    <source>
        <dbReference type="ARBA" id="ARBA00022927"/>
    </source>
</evidence>
<keyword evidence="4" id="KW-1003">Cell membrane</keyword>
<dbReference type="Pfam" id="PF02699">
    <property type="entry name" value="YajC"/>
    <property type="match status" value="1"/>
</dbReference>
<evidence type="ECO:0000256" key="9">
    <source>
        <dbReference type="ARBA" id="ARBA00023136"/>
    </source>
</evidence>
<keyword evidence="3" id="KW-0813">Transport</keyword>
<dbReference type="SMART" id="SM01323">
    <property type="entry name" value="YajC"/>
    <property type="match status" value="1"/>
</dbReference>
<dbReference type="PANTHER" id="PTHR33909">
    <property type="entry name" value="SEC TRANSLOCON ACCESSORY COMPLEX SUBUNIT YAJC"/>
    <property type="match status" value="1"/>
</dbReference>
<proteinExistence type="inferred from homology"/>
<comment type="caution">
    <text evidence="11">The sequence shown here is derived from an EMBL/GenBank/DDBJ whole genome shotgun (WGS) entry which is preliminary data.</text>
</comment>
<evidence type="ECO:0008006" key="13">
    <source>
        <dbReference type="Google" id="ProtNLM"/>
    </source>
</evidence>
<feature type="transmembrane region" description="Helical" evidence="10">
    <location>
        <begin position="6"/>
        <end position="27"/>
    </location>
</feature>
<keyword evidence="8" id="KW-0811">Translocation</keyword>
<evidence type="ECO:0000256" key="8">
    <source>
        <dbReference type="ARBA" id="ARBA00023010"/>
    </source>
</evidence>
<comment type="subcellular location">
    <subcellularLocation>
        <location evidence="1">Cell membrane</location>
        <topology evidence="1">Single-pass membrane protein</topology>
    </subcellularLocation>
</comment>
<dbReference type="InterPro" id="IPR003849">
    <property type="entry name" value="Preprotein_translocase_YajC"/>
</dbReference>
<keyword evidence="9 10" id="KW-0472">Membrane</keyword>
<keyword evidence="7 10" id="KW-1133">Transmembrane helix</keyword>
<gene>
    <name evidence="11" type="ORF">HRbin17_02270</name>
</gene>
<dbReference type="GO" id="GO:0015031">
    <property type="term" value="P:protein transport"/>
    <property type="evidence" value="ECO:0007669"/>
    <property type="project" value="UniProtKB-KW"/>
</dbReference>
<sequence>MSNMEQLAPMLFWIVLWLVILWLFIVLPQQRRQKERDRFLNSLKPGDEVATTGGICGRILSVDGDTVTLRIADGVDIKILKSGVARRLDKEEAEKLRAVLRKGGR</sequence>
<accession>A0A2H5XEX8</accession>
<evidence type="ECO:0000256" key="10">
    <source>
        <dbReference type="SAM" id="Phobius"/>
    </source>
</evidence>
<evidence type="ECO:0000256" key="4">
    <source>
        <dbReference type="ARBA" id="ARBA00022475"/>
    </source>
</evidence>
<protein>
    <recommendedName>
        <fullName evidence="13">Sec translocon accessory complex subunit YajC</fullName>
    </recommendedName>
</protein>
<organism evidence="11 12">
    <name type="scientific">Candidatus Fervidibacter japonicus</name>
    <dbReference type="NCBI Taxonomy" id="2035412"/>
    <lineage>
        <taxon>Bacteria</taxon>
        <taxon>Candidatus Fervidibacterota</taxon>
        <taxon>Candidatus Fervidibacter</taxon>
    </lineage>
</organism>
<evidence type="ECO:0000256" key="7">
    <source>
        <dbReference type="ARBA" id="ARBA00022989"/>
    </source>
</evidence>